<name>A0A0C9QHC4_LACPA</name>
<dbReference type="InterPro" id="IPR010451">
    <property type="entry name" value="Acetoacetate_decarboxylase"/>
</dbReference>
<gene>
    <name evidence="1" type="ORF">LC0644_2462</name>
</gene>
<comment type="caution">
    <text evidence="1">The sequence shown here is derived from an EMBL/GenBank/DDBJ whole genome shotgun (WGS) entry which is preliminary data.</text>
</comment>
<accession>A0A0C9QHC4</accession>
<organism evidence="1 2">
    <name type="scientific">Lacticaseibacillus paracasei NRIC 0644</name>
    <dbReference type="NCBI Taxonomy" id="1435038"/>
    <lineage>
        <taxon>Bacteria</taxon>
        <taxon>Bacillati</taxon>
        <taxon>Bacillota</taxon>
        <taxon>Bacilli</taxon>
        <taxon>Lactobacillales</taxon>
        <taxon>Lactobacillaceae</taxon>
        <taxon>Lacticaseibacillus</taxon>
    </lineage>
</organism>
<dbReference type="GO" id="GO:0016829">
    <property type="term" value="F:lyase activity"/>
    <property type="evidence" value="ECO:0007669"/>
    <property type="project" value="InterPro"/>
</dbReference>
<protein>
    <submittedName>
        <fullName evidence="1">Acetoacetate decarboxylase</fullName>
    </submittedName>
</protein>
<dbReference type="Gene3D" id="2.40.400.10">
    <property type="entry name" value="Acetoacetate decarboxylase-like"/>
    <property type="match status" value="1"/>
</dbReference>
<dbReference type="InterPro" id="IPR023375">
    <property type="entry name" value="ADC_dom_sf"/>
</dbReference>
<dbReference type="SMR" id="A0A0C9QHC4"/>
<reference evidence="2" key="1">
    <citation type="submission" date="2014-05" db="EMBL/GenBank/DDBJ databases">
        <title>Whole genome sequencing of Lactobacillus casei NRIC0644.</title>
        <authorList>
            <person name="Atarashi H."/>
            <person name="Yoshida Y."/>
            <person name="Fujimura S."/>
            <person name="Tanaka N."/>
            <person name="Shiwa Y."/>
            <person name="Yoshikawa H."/>
            <person name="Okada S."/>
            <person name="Nakagawa J."/>
        </authorList>
    </citation>
    <scope>NUCLEOTIDE SEQUENCE [LARGE SCALE GENOMIC DNA]</scope>
    <source>
        <strain evidence="2">NRIC0644</strain>
    </source>
</reference>
<dbReference type="RefSeq" id="WP_003583729.1">
    <property type="nucleotide sequence ID" value="NZ_BAYM01000382.1"/>
</dbReference>
<dbReference type="Proteomes" id="UP000032552">
    <property type="component" value="Unassembled WGS sequence"/>
</dbReference>
<evidence type="ECO:0000313" key="2">
    <source>
        <dbReference type="Proteomes" id="UP000032552"/>
    </source>
</evidence>
<dbReference type="Pfam" id="PF06314">
    <property type="entry name" value="ADC"/>
    <property type="match status" value="1"/>
</dbReference>
<sequence length="281" mass="30834">MSSYVVSQEDVKNFLNLPSMNDQEGISFAYATDPDALAKLIPAPLKLVAPVVCGYVVHMGKPSFGGPYLEQTLFALVSYKDKMMGSYPLTLLLHGPGAEAGLVAGREGAGIPKKLADHIELRRNDNSASATVERHGKTLLSVDWEAGDVNDPSILQTFGSQFALNKESEMNSFFFTHDLVQDKQGANHFENVELVATQMKSLADRVEPGKLSIQLASTEDDPFGELPVLKPLGAMWYHFATSTMFNTLHLEQVDADKTAPYLITGRYDRSMMNPLATTYII</sequence>
<dbReference type="EMBL" id="BAYM01000382">
    <property type="protein sequence ID" value="GAN37873.1"/>
    <property type="molecule type" value="Genomic_DNA"/>
</dbReference>
<dbReference type="SUPFAM" id="SSF160104">
    <property type="entry name" value="Acetoacetate decarboxylase-like"/>
    <property type="match status" value="1"/>
</dbReference>
<proteinExistence type="predicted"/>
<evidence type="ECO:0000313" key="1">
    <source>
        <dbReference type="EMBL" id="GAN37873.1"/>
    </source>
</evidence>
<dbReference type="AlphaFoldDB" id="A0A0C9QHC4"/>